<dbReference type="PANTHER" id="PTHR39159:SF1">
    <property type="entry name" value="UPF0374 PROTEIN YGAC"/>
    <property type="match status" value="1"/>
</dbReference>
<dbReference type="InterPro" id="IPR035930">
    <property type="entry name" value="FomD-like_sf"/>
</dbReference>
<protein>
    <recommendedName>
        <fullName evidence="2">DUF402 domain-containing protein</fullName>
    </recommendedName>
</protein>
<keyword evidence="1" id="KW-0378">Hydrolase</keyword>
<evidence type="ECO:0000259" key="2">
    <source>
        <dbReference type="Pfam" id="PF04167"/>
    </source>
</evidence>
<accession>A0ABQ3Z4C4</accession>
<dbReference type="SUPFAM" id="SSF159234">
    <property type="entry name" value="FomD-like"/>
    <property type="match status" value="1"/>
</dbReference>
<gene>
    <name evidence="3" type="ORF">Adu01nite_57440</name>
</gene>
<organism evidence="3 4">
    <name type="scientific">Paractinoplanes durhamensis</name>
    <dbReference type="NCBI Taxonomy" id="113563"/>
    <lineage>
        <taxon>Bacteria</taxon>
        <taxon>Bacillati</taxon>
        <taxon>Actinomycetota</taxon>
        <taxon>Actinomycetes</taxon>
        <taxon>Micromonosporales</taxon>
        <taxon>Micromonosporaceae</taxon>
        <taxon>Paractinoplanes</taxon>
    </lineage>
</organism>
<evidence type="ECO:0000313" key="4">
    <source>
        <dbReference type="Proteomes" id="UP000637628"/>
    </source>
</evidence>
<dbReference type="Gene3D" id="2.40.380.10">
    <property type="entry name" value="FomD-like"/>
    <property type="match status" value="1"/>
</dbReference>
<dbReference type="Proteomes" id="UP000637628">
    <property type="component" value="Unassembled WGS sequence"/>
</dbReference>
<evidence type="ECO:0000256" key="1">
    <source>
        <dbReference type="ARBA" id="ARBA00022801"/>
    </source>
</evidence>
<dbReference type="Pfam" id="PF04167">
    <property type="entry name" value="DUF402"/>
    <property type="match status" value="1"/>
</dbReference>
<sequence length="167" mass="19146">MVEMRYTKWGGKRHWRFRAEVLGSDEFGWWYGCPAGTSMRRGFEEPILVHYDFIVLVPTEGRWIASWNGPTHEHLAIYVDVTSAPVRSGDLVEAVDLDLDVVRLRDGSVELLDEDEFEEHQLRYAYPPDVITQARATADDLINMITHHREPFGEVGDTWLAGFLASP</sequence>
<name>A0ABQ3Z4C4_9ACTN</name>
<dbReference type="EMBL" id="BOML01000044">
    <property type="protein sequence ID" value="GIE04394.1"/>
    <property type="molecule type" value="Genomic_DNA"/>
</dbReference>
<dbReference type="InterPro" id="IPR050212">
    <property type="entry name" value="Ntdp-like"/>
</dbReference>
<proteinExistence type="predicted"/>
<dbReference type="RefSeq" id="WP_203731101.1">
    <property type="nucleotide sequence ID" value="NZ_BAAATX010000064.1"/>
</dbReference>
<dbReference type="InterPro" id="IPR007295">
    <property type="entry name" value="DUF402"/>
</dbReference>
<reference evidence="3 4" key="1">
    <citation type="submission" date="2021-01" db="EMBL/GenBank/DDBJ databases">
        <title>Whole genome shotgun sequence of Actinoplanes durhamensis NBRC 14914.</title>
        <authorList>
            <person name="Komaki H."/>
            <person name="Tamura T."/>
        </authorList>
    </citation>
    <scope>NUCLEOTIDE SEQUENCE [LARGE SCALE GENOMIC DNA]</scope>
    <source>
        <strain evidence="3 4">NBRC 14914</strain>
    </source>
</reference>
<feature type="domain" description="DUF402" evidence="2">
    <location>
        <begin position="30"/>
        <end position="149"/>
    </location>
</feature>
<comment type="caution">
    <text evidence="3">The sequence shown here is derived from an EMBL/GenBank/DDBJ whole genome shotgun (WGS) entry which is preliminary data.</text>
</comment>
<keyword evidence="4" id="KW-1185">Reference proteome</keyword>
<dbReference type="PANTHER" id="PTHR39159">
    <property type="match status" value="1"/>
</dbReference>
<evidence type="ECO:0000313" key="3">
    <source>
        <dbReference type="EMBL" id="GIE04394.1"/>
    </source>
</evidence>